<evidence type="ECO:0000313" key="1">
    <source>
        <dbReference type="EMBL" id="SDD50613.1"/>
    </source>
</evidence>
<sequence length="56" mass="6016">MLVWTRPRTVAGYRTLESLAGASSEGLLAQHGFGPEGARLLDEALRAAGLEPLRRP</sequence>
<dbReference type="STRING" id="675864.SAMN04489747_1099"/>
<keyword evidence="2" id="KW-1185">Reference proteome</keyword>
<evidence type="ECO:0000313" key="2">
    <source>
        <dbReference type="Proteomes" id="UP000198546"/>
    </source>
</evidence>
<accession>A0A1G6VB38</accession>
<protein>
    <recommendedName>
        <fullName evidence="3">Helix-hairpin-helix domain-containing protein</fullName>
    </recommendedName>
</protein>
<gene>
    <name evidence="1" type="ORF">SAMN04489747_1099</name>
</gene>
<name>A0A1G6VB38_9ACTN</name>
<dbReference type="AlphaFoldDB" id="A0A1G6VB38"/>
<dbReference type="Proteomes" id="UP000198546">
    <property type="component" value="Chromosome i"/>
</dbReference>
<proteinExistence type="predicted"/>
<organism evidence="1 2">
    <name type="scientific">Auraticoccus monumenti</name>
    <dbReference type="NCBI Taxonomy" id="675864"/>
    <lineage>
        <taxon>Bacteria</taxon>
        <taxon>Bacillati</taxon>
        <taxon>Actinomycetota</taxon>
        <taxon>Actinomycetes</taxon>
        <taxon>Propionibacteriales</taxon>
        <taxon>Propionibacteriaceae</taxon>
        <taxon>Auraticoccus</taxon>
    </lineage>
</organism>
<dbReference type="OrthoDB" id="7950977at2"/>
<evidence type="ECO:0008006" key="3">
    <source>
        <dbReference type="Google" id="ProtNLM"/>
    </source>
</evidence>
<reference evidence="1 2" key="1">
    <citation type="submission" date="2016-10" db="EMBL/GenBank/DDBJ databases">
        <authorList>
            <person name="de Groot N.N."/>
        </authorList>
    </citation>
    <scope>NUCLEOTIDE SEQUENCE [LARGE SCALE GENOMIC DNA]</scope>
    <source>
        <strain evidence="1 2">MON 2.2</strain>
    </source>
</reference>
<dbReference type="EMBL" id="LT629688">
    <property type="protein sequence ID" value="SDD50613.1"/>
    <property type="molecule type" value="Genomic_DNA"/>
</dbReference>